<keyword evidence="5" id="KW-1185">Reference proteome</keyword>
<dbReference type="InterPro" id="IPR011331">
    <property type="entry name" value="Ribosomal_eL37/eL43"/>
</dbReference>
<dbReference type="NCBIfam" id="NF003058">
    <property type="entry name" value="PRK03976.1"/>
    <property type="match status" value="1"/>
</dbReference>
<reference evidence="4 5" key="1">
    <citation type="submission" date="2024-01" db="EMBL/GenBank/DDBJ databases">
        <title>Comparative genomics of Cryptococcus and Kwoniella reveals pathogenesis evolution and contrasting modes of karyotype evolution via chromosome fusion or intercentromeric recombination.</title>
        <authorList>
            <person name="Coelho M.A."/>
            <person name="David-Palma M."/>
            <person name="Shea T."/>
            <person name="Bowers K."/>
            <person name="McGinley-Smith S."/>
            <person name="Mohammad A.W."/>
            <person name="Gnirke A."/>
            <person name="Yurkov A.M."/>
            <person name="Nowrousian M."/>
            <person name="Sun S."/>
            <person name="Cuomo C.A."/>
            <person name="Heitman J."/>
        </authorList>
    </citation>
    <scope>NUCLEOTIDE SEQUENCE [LARGE SCALE GENOMIC DNA]</scope>
    <source>
        <strain evidence="4">CBS 11374</strain>
    </source>
</reference>
<evidence type="ECO:0000313" key="5">
    <source>
        <dbReference type="Proteomes" id="UP001329825"/>
    </source>
</evidence>
<dbReference type="EMBL" id="CP141885">
    <property type="protein sequence ID" value="WRT67331.1"/>
    <property type="molecule type" value="Genomic_DNA"/>
</dbReference>
<gene>
    <name evidence="4" type="ORF">IL334_004301</name>
</gene>
<evidence type="ECO:0000256" key="3">
    <source>
        <dbReference type="ARBA" id="ARBA00023274"/>
    </source>
</evidence>
<dbReference type="GO" id="GO:0005840">
    <property type="term" value="C:ribosome"/>
    <property type="evidence" value="ECO:0007669"/>
    <property type="project" value="UniProtKB-KW"/>
</dbReference>
<dbReference type="PANTHER" id="PTHR48129:SF1">
    <property type="entry name" value="LARGE RIBOSOMAL SUBUNIT PROTEIN EL43"/>
    <property type="match status" value="1"/>
</dbReference>
<keyword evidence="3" id="KW-0687">Ribonucleoprotein</keyword>
<accession>A0ABZ1CZY7</accession>
<dbReference type="RefSeq" id="XP_062792071.1">
    <property type="nucleotide sequence ID" value="XM_062936020.1"/>
</dbReference>
<dbReference type="NCBIfam" id="TIGR00280">
    <property type="entry name" value="eL43_euk_arch"/>
    <property type="match status" value="1"/>
</dbReference>
<dbReference type="InterPro" id="IPR002674">
    <property type="entry name" value="Ribosomal_eL43"/>
</dbReference>
<protein>
    <submittedName>
        <fullName evidence="4">60S ribosomal protein L37a</fullName>
    </submittedName>
</protein>
<dbReference type="Proteomes" id="UP001329825">
    <property type="component" value="Chromosome 5"/>
</dbReference>
<keyword evidence="2 4" id="KW-0689">Ribosomal protein</keyword>
<comment type="similarity">
    <text evidence="1">Belongs to the eukaryotic ribosomal protein eL43 family.</text>
</comment>
<name>A0ABZ1CZY7_9TREE</name>
<dbReference type="PANTHER" id="PTHR48129">
    <property type="entry name" value="60S RIBOSOMAL PROTEIN L37A"/>
    <property type="match status" value="1"/>
</dbReference>
<dbReference type="GeneID" id="87956432"/>
<dbReference type="HAMAP" id="MF_00327">
    <property type="entry name" value="Ribosomal_eL43"/>
    <property type="match status" value="1"/>
</dbReference>
<proteinExistence type="inferred from homology"/>
<dbReference type="Gene3D" id="2.20.25.30">
    <property type="match status" value="1"/>
</dbReference>
<sequence length="142" mass="15276">MVSDSPNRHGIGIGMGAFRHNSKEKSSDDGICLLDGDAGAGIMDGLWWDGNTKRTKKVGVTGKYGTRYGASLRKTVKKMEITQHARYACPSCGKNAVKRTAVGIWKCKGCNKQYAGGAYTFGTPSAATVRSTIRRLREVADS</sequence>
<evidence type="ECO:0000256" key="1">
    <source>
        <dbReference type="ARBA" id="ARBA00008672"/>
    </source>
</evidence>
<dbReference type="Pfam" id="PF01780">
    <property type="entry name" value="Ribosomal_L37ae"/>
    <property type="match status" value="1"/>
</dbReference>
<dbReference type="InterPro" id="IPR050522">
    <property type="entry name" value="Ribosomal_protein_eL43"/>
</dbReference>
<dbReference type="InterPro" id="IPR011332">
    <property type="entry name" value="Ribosomal_zn-bd"/>
</dbReference>
<dbReference type="SUPFAM" id="SSF57829">
    <property type="entry name" value="Zn-binding ribosomal proteins"/>
    <property type="match status" value="1"/>
</dbReference>
<organism evidence="4 5">
    <name type="scientific">Kwoniella shivajii</name>
    <dbReference type="NCBI Taxonomy" id="564305"/>
    <lineage>
        <taxon>Eukaryota</taxon>
        <taxon>Fungi</taxon>
        <taxon>Dikarya</taxon>
        <taxon>Basidiomycota</taxon>
        <taxon>Agaricomycotina</taxon>
        <taxon>Tremellomycetes</taxon>
        <taxon>Tremellales</taxon>
        <taxon>Cryptococcaceae</taxon>
        <taxon>Kwoniella</taxon>
    </lineage>
</organism>
<evidence type="ECO:0000256" key="2">
    <source>
        <dbReference type="ARBA" id="ARBA00022980"/>
    </source>
</evidence>
<evidence type="ECO:0000313" key="4">
    <source>
        <dbReference type="EMBL" id="WRT67331.1"/>
    </source>
</evidence>